<keyword evidence="2" id="KW-0677">Repeat</keyword>
<evidence type="ECO:0000313" key="6">
    <source>
        <dbReference type="EMBL" id="CAH0729532.1"/>
    </source>
</evidence>
<proteinExistence type="predicted"/>
<dbReference type="PANTHER" id="PTHR12231:SF253">
    <property type="entry name" value="DPR-INTERACTING PROTEIN ETA, ISOFORM B-RELATED"/>
    <property type="match status" value="1"/>
</dbReference>
<dbReference type="InterPro" id="IPR007110">
    <property type="entry name" value="Ig-like_dom"/>
</dbReference>
<keyword evidence="4" id="KW-0393">Immunoglobulin domain</keyword>
<keyword evidence="7" id="KW-1185">Reference proteome</keyword>
<feature type="domain" description="Ig-like" evidence="5">
    <location>
        <begin position="43"/>
        <end position="141"/>
    </location>
</feature>
<keyword evidence="1" id="KW-0732">Signal</keyword>
<dbReference type="AlphaFoldDB" id="A0A8J9V1A3"/>
<accession>A0A8J9V1A3</accession>
<dbReference type="InterPro" id="IPR003599">
    <property type="entry name" value="Ig_sub"/>
</dbReference>
<gene>
    <name evidence="6" type="ORF">BINO364_LOCUS14609</name>
</gene>
<evidence type="ECO:0000256" key="2">
    <source>
        <dbReference type="ARBA" id="ARBA00022737"/>
    </source>
</evidence>
<dbReference type="SUPFAM" id="SSF48726">
    <property type="entry name" value="Immunoglobulin"/>
    <property type="match status" value="1"/>
</dbReference>
<evidence type="ECO:0000313" key="7">
    <source>
        <dbReference type="Proteomes" id="UP000838878"/>
    </source>
</evidence>
<protein>
    <recommendedName>
        <fullName evidence="5">Ig-like domain-containing protein</fullName>
    </recommendedName>
</protein>
<evidence type="ECO:0000256" key="3">
    <source>
        <dbReference type="ARBA" id="ARBA00023157"/>
    </source>
</evidence>
<dbReference type="PROSITE" id="PS50835">
    <property type="entry name" value="IG_LIKE"/>
    <property type="match status" value="1"/>
</dbReference>
<organism evidence="6 7">
    <name type="scientific">Brenthis ino</name>
    <name type="common">lesser marbled fritillary</name>
    <dbReference type="NCBI Taxonomy" id="405034"/>
    <lineage>
        <taxon>Eukaryota</taxon>
        <taxon>Metazoa</taxon>
        <taxon>Ecdysozoa</taxon>
        <taxon>Arthropoda</taxon>
        <taxon>Hexapoda</taxon>
        <taxon>Insecta</taxon>
        <taxon>Pterygota</taxon>
        <taxon>Neoptera</taxon>
        <taxon>Endopterygota</taxon>
        <taxon>Lepidoptera</taxon>
        <taxon>Glossata</taxon>
        <taxon>Ditrysia</taxon>
        <taxon>Papilionoidea</taxon>
        <taxon>Nymphalidae</taxon>
        <taxon>Heliconiinae</taxon>
        <taxon>Argynnini</taxon>
        <taxon>Brenthis</taxon>
    </lineage>
</organism>
<name>A0A8J9V1A3_9NEOP</name>
<evidence type="ECO:0000256" key="4">
    <source>
        <dbReference type="ARBA" id="ARBA00023319"/>
    </source>
</evidence>
<feature type="non-terminal residue" evidence="6">
    <location>
        <position position="146"/>
    </location>
</feature>
<dbReference type="PANTHER" id="PTHR12231">
    <property type="entry name" value="CTX-RELATED TYPE I TRANSMEMBRANE PROTEIN"/>
    <property type="match status" value="1"/>
</dbReference>
<sequence>MYEGTEETLPPLEMHTVTEEPLIGIPPVNDTANIFIRYLTHPPEITIRPRNLQVRANGIAAFYCAARGDPIPNIQWRKNGKRVSSMQSRYQVSGMDSAAGPNANGAVLRIEPVRAQRDDATYECVAENGVGDAVTAVATLTVFEGE</sequence>
<dbReference type="FunFam" id="2.60.40.10:FF:000023">
    <property type="entry name" value="receptor-type tyrosine-protein phosphatase delta isoform X2"/>
    <property type="match status" value="1"/>
</dbReference>
<reference evidence="6" key="1">
    <citation type="submission" date="2021-12" db="EMBL/GenBank/DDBJ databases">
        <authorList>
            <person name="Martin H S."/>
        </authorList>
    </citation>
    <scope>NUCLEOTIDE SEQUENCE</scope>
</reference>
<dbReference type="Proteomes" id="UP000838878">
    <property type="component" value="Chromosome 8"/>
</dbReference>
<dbReference type="InterPro" id="IPR051170">
    <property type="entry name" value="Neural/epithelial_adhesion"/>
</dbReference>
<keyword evidence="3" id="KW-1015">Disulfide bond</keyword>
<dbReference type="Gene3D" id="2.60.40.10">
    <property type="entry name" value="Immunoglobulins"/>
    <property type="match status" value="1"/>
</dbReference>
<dbReference type="OrthoDB" id="10253954at2759"/>
<evidence type="ECO:0000259" key="5">
    <source>
        <dbReference type="PROSITE" id="PS50835"/>
    </source>
</evidence>
<dbReference type="SMART" id="SM00409">
    <property type="entry name" value="IG"/>
    <property type="match status" value="1"/>
</dbReference>
<dbReference type="Pfam" id="PF13927">
    <property type="entry name" value="Ig_3"/>
    <property type="match status" value="1"/>
</dbReference>
<evidence type="ECO:0000256" key="1">
    <source>
        <dbReference type="ARBA" id="ARBA00022729"/>
    </source>
</evidence>
<dbReference type="SMART" id="SM00408">
    <property type="entry name" value="IGc2"/>
    <property type="match status" value="1"/>
</dbReference>
<dbReference type="InterPro" id="IPR013783">
    <property type="entry name" value="Ig-like_fold"/>
</dbReference>
<dbReference type="InterPro" id="IPR036179">
    <property type="entry name" value="Ig-like_dom_sf"/>
</dbReference>
<dbReference type="EMBL" id="OV170228">
    <property type="protein sequence ID" value="CAH0729532.1"/>
    <property type="molecule type" value="Genomic_DNA"/>
</dbReference>
<dbReference type="InterPro" id="IPR003598">
    <property type="entry name" value="Ig_sub2"/>
</dbReference>